<feature type="chain" id="PRO_5038668959" evidence="1">
    <location>
        <begin position="25"/>
        <end position="123"/>
    </location>
</feature>
<comment type="caution">
    <text evidence="2">The sequence shown here is derived from an EMBL/GenBank/DDBJ whole genome shotgun (WGS) entry which is preliminary data.</text>
</comment>
<sequence length="123" mass="12438">MRKVTSVLLAFVLCTALLCIGAAAADSGAAGKFAGGDGSETTPYQIATAEQLKAVEKNPGAHYVLIADIDLEGSADDPWNPIGKFTGTFDGNGHTISGLYMNANSPGPADQGLGLFSYLGSGG</sequence>
<proteinExistence type="predicted"/>
<feature type="signal peptide" evidence="1">
    <location>
        <begin position="1"/>
        <end position="24"/>
    </location>
</feature>
<evidence type="ECO:0000256" key="1">
    <source>
        <dbReference type="SAM" id="SignalP"/>
    </source>
</evidence>
<dbReference type="AlphaFoldDB" id="A0A9D0ZFD1"/>
<evidence type="ECO:0000313" key="2">
    <source>
        <dbReference type="EMBL" id="HIQ79360.1"/>
    </source>
</evidence>
<keyword evidence="1" id="KW-0732">Signal</keyword>
<name>A0A9D0ZFD1_9FIRM</name>
<dbReference type="Gene3D" id="2.160.20.110">
    <property type="match status" value="1"/>
</dbReference>
<evidence type="ECO:0000313" key="3">
    <source>
        <dbReference type="Proteomes" id="UP000824262"/>
    </source>
</evidence>
<dbReference type="EMBL" id="DVGA01000098">
    <property type="protein sequence ID" value="HIQ79360.1"/>
    <property type="molecule type" value="Genomic_DNA"/>
</dbReference>
<accession>A0A9D0ZFD1</accession>
<organism evidence="2 3">
    <name type="scientific">Candidatus Scatomorpha intestinavium</name>
    <dbReference type="NCBI Taxonomy" id="2840922"/>
    <lineage>
        <taxon>Bacteria</taxon>
        <taxon>Bacillati</taxon>
        <taxon>Bacillota</taxon>
        <taxon>Clostridia</taxon>
        <taxon>Eubacteriales</taxon>
        <taxon>Candidatus Scatomorpha</taxon>
    </lineage>
</organism>
<feature type="non-terminal residue" evidence="2">
    <location>
        <position position="123"/>
    </location>
</feature>
<reference evidence="2" key="2">
    <citation type="journal article" date="2021" name="PeerJ">
        <title>Extensive microbial diversity within the chicken gut microbiome revealed by metagenomics and culture.</title>
        <authorList>
            <person name="Gilroy R."/>
            <person name="Ravi A."/>
            <person name="Getino M."/>
            <person name="Pursley I."/>
            <person name="Horton D.L."/>
            <person name="Alikhan N.F."/>
            <person name="Baker D."/>
            <person name="Gharbi K."/>
            <person name="Hall N."/>
            <person name="Watson M."/>
            <person name="Adriaenssens E.M."/>
            <person name="Foster-Nyarko E."/>
            <person name="Jarju S."/>
            <person name="Secka A."/>
            <person name="Antonio M."/>
            <person name="Oren A."/>
            <person name="Chaudhuri R.R."/>
            <person name="La Ragione R."/>
            <person name="Hildebrand F."/>
            <person name="Pallen M.J."/>
        </authorList>
    </citation>
    <scope>NUCLEOTIDE SEQUENCE</scope>
    <source>
        <strain evidence="2">ChiBcolR7-354</strain>
    </source>
</reference>
<dbReference type="Proteomes" id="UP000824262">
    <property type="component" value="Unassembled WGS sequence"/>
</dbReference>
<gene>
    <name evidence="2" type="ORF">IAB77_08905</name>
</gene>
<protein>
    <submittedName>
        <fullName evidence="2">Uncharacterized protein</fullName>
    </submittedName>
</protein>
<reference evidence="2" key="1">
    <citation type="submission" date="2020-10" db="EMBL/GenBank/DDBJ databases">
        <authorList>
            <person name="Gilroy R."/>
        </authorList>
    </citation>
    <scope>NUCLEOTIDE SEQUENCE</scope>
    <source>
        <strain evidence="2">ChiBcolR7-354</strain>
    </source>
</reference>